<evidence type="ECO:0000313" key="2">
    <source>
        <dbReference type="Proteomes" id="UP001320876"/>
    </source>
</evidence>
<name>A0ABT3GJI0_9BACT</name>
<proteinExistence type="predicted"/>
<comment type="caution">
    <text evidence="1">The sequence shown here is derived from an EMBL/GenBank/DDBJ whole genome shotgun (WGS) entry which is preliminary data.</text>
</comment>
<dbReference type="Proteomes" id="UP001320876">
    <property type="component" value="Unassembled WGS sequence"/>
</dbReference>
<dbReference type="RefSeq" id="WP_264487791.1">
    <property type="nucleotide sequence ID" value="NZ_JAPDDT010000005.1"/>
</dbReference>
<evidence type="ECO:0000313" key="1">
    <source>
        <dbReference type="EMBL" id="MCW1923682.1"/>
    </source>
</evidence>
<reference evidence="1 2" key="1">
    <citation type="submission" date="2022-10" db="EMBL/GenBank/DDBJ databases">
        <title>Luteolibacter arcticus strain CCTCC AB 2014275, whole genome shotgun sequencing project.</title>
        <authorList>
            <person name="Zhao G."/>
            <person name="Shen L."/>
        </authorList>
    </citation>
    <scope>NUCLEOTIDE SEQUENCE [LARGE SCALE GENOMIC DNA]</scope>
    <source>
        <strain evidence="1 2">CCTCC AB 2014275</strain>
    </source>
</reference>
<organism evidence="1 2">
    <name type="scientific">Luteolibacter arcticus</name>
    <dbReference type="NCBI Taxonomy" id="1581411"/>
    <lineage>
        <taxon>Bacteria</taxon>
        <taxon>Pseudomonadati</taxon>
        <taxon>Verrucomicrobiota</taxon>
        <taxon>Verrucomicrobiia</taxon>
        <taxon>Verrucomicrobiales</taxon>
        <taxon>Verrucomicrobiaceae</taxon>
        <taxon>Luteolibacter</taxon>
    </lineage>
</organism>
<protein>
    <submittedName>
        <fullName evidence="1">Uncharacterized protein</fullName>
    </submittedName>
</protein>
<keyword evidence="2" id="KW-1185">Reference proteome</keyword>
<accession>A0ABT3GJI0</accession>
<sequence>MNLPPHNPDLVVPTDGFLDPDATNGLRSSSAKSAMLHYRRERDFDCDETTCCVDLMTDLLHHLHARGEDPIKCLKKAGDYFLAEVAGAAA</sequence>
<gene>
    <name evidence="1" type="ORF">OKA05_14040</name>
</gene>
<dbReference type="EMBL" id="JAPDDT010000005">
    <property type="protein sequence ID" value="MCW1923682.1"/>
    <property type="molecule type" value="Genomic_DNA"/>
</dbReference>